<dbReference type="PANTHER" id="PTHR30576:SF4">
    <property type="entry name" value="UNDECAPRENYL-PHOSPHATE GALACTOSE PHOSPHOTRANSFERASE"/>
    <property type="match status" value="1"/>
</dbReference>
<evidence type="ECO:0000256" key="2">
    <source>
        <dbReference type="ARBA" id="ARBA00006464"/>
    </source>
</evidence>
<comment type="similarity">
    <text evidence="2">Belongs to the bacterial sugar transferase family.</text>
</comment>
<evidence type="ECO:0000313" key="11">
    <source>
        <dbReference type="Proteomes" id="UP000183487"/>
    </source>
</evidence>
<keyword evidence="11" id="KW-1185">Reference proteome</keyword>
<organism evidence="10 11">
    <name type="scientific">Paraburkholderia fungorum</name>
    <dbReference type="NCBI Taxonomy" id="134537"/>
    <lineage>
        <taxon>Bacteria</taxon>
        <taxon>Pseudomonadati</taxon>
        <taxon>Pseudomonadota</taxon>
        <taxon>Betaproteobacteria</taxon>
        <taxon>Burkholderiales</taxon>
        <taxon>Burkholderiaceae</taxon>
        <taxon>Paraburkholderia</taxon>
    </lineage>
</organism>
<comment type="subcellular location">
    <subcellularLocation>
        <location evidence="1">Cell membrane</location>
    </subcellularLocation>
</comment>
<evidence type="ECO:0000313" key="10">
    <source>
        <dbReference type="EMBL" id="SDR24220.1"/>
    </source>
</evidence>
<evidence type="ECO:0000256" key="6">
    <source>
        <dbReference type="ARBA" id="ARBA00022989"/>
    </source>
</evidence>
<keyword evidence="4 10" id="KW-0808">Transferase</keyword>
<reference evidence="11" key="1">
    <citation type="submission" date="2016-10" db="EMBL/GenBank/DDBJ databases">
        <authorList>
            <person name="Varghese N."/>
        </authorList>
    </citation>
    <scope>NUCLEOTIDE SEQUENCE [LARGE SCALE GENOMIC DNA]</scope>
    <source>
        <strain evidence="11">GAS106B</strain>
    </source>
</reference>
<name>A0A1H1HFI3_9BURK</name>
<evidence type="ECO:0000256" key="7">
    <source>
        <dbReference type="ARBA" id="ARBA00023136"/>
    </source>
</evidence>
<keyword evidence="7 8" id="KW-0472">Membrane</keyword>
<feature type="transmembrane region" description="Helical" evidence="8">
    <location>
        <begin position="53"/>
        <end position="72"/>
    </location>
</feature>
<sequence length="242" mass="27060">MHNWEKRIEPDSSEPSDDVAVSRSTSFDDLAAAGLKPAHGVTGFIKRSIDISAALFLITILLPVLVFLALLITRDGGHAVFGHVRIGRGGRPFRCWKFRSMVKDADAVLEQLLCSSPQARAEWARDFKLKNDIRITPMGKILRSTSLDELPQLWNVLRGDMSLVGPRPIVEQELARYGPDASYYLMVKPGITGLWQVSGRNDVDYATRISLDVSYAKNCSLLLDISILLRTFKVVWERDGAY</sequence>
<protein>
    <submittedName>
        <fullName evidence="10">Undecaprenyl-phosphate galactose phosphotransferase, WbaP</fullName>
    </submittedName>
</protein>
<evidence type="ECO:0000256" key="3">
    <source>
        <dbReference type="ARBA" id="ARBA00022475"/>
    </source>
</evidence>
<dbReference type="AlphaFoldDB" id="A0A1H1HFI3"/>
<dbReference type="OrthoDB" id="9808602at2"/>
<keyword evidence="6 8" id="KW-1133">Transmembrane helix</keyword>
<evidence type="ECO:0000259" key="9">
    <source>
        <dbReference type="Pfam" id="PF02397"/>
    </source>
</evidence>
<gene>
    <name evidence="10" type="ORF">SAMN05443245_3851</name>
</gene>
<proteinExistence type="inferred from homology"/>
<accession>A0A1H1HFI3</accession>
<keyword evidence="3" id="KW-1003">Cell membrane</keyword>
<dbReference type="PANTHER" id="PTHR30576">
    <property type="entry name" value="COLANIC BIOSYNTHESIS UDP-GLUCOSE LIPID CARRIER TRANSFERASE"/>
    <property type="match status" value="1"/>
</dbReference>
<keyword evidence="5 8" id="KW-0812">Transmembrane</keyword>
<evidence type="ECO:0000256" key="1">
    <source>
        <dbReference type="ARBA" id="ARBA00004236"/>
    </source>
</evidence>
<dbReference type="EMBL" id="FNKP01000002">
    <property type="protein sequence ID" value="SDR24220.1"/>
    <property type="molecule type" value="Genomic_DNA"/>
</dbReference>
<evidence type="ECO:0000256" key="8">
    <source>
        <dbReference type="SAM" id="Phobius"/>
    </source>
</evidence>
<dbReference type="Proteomes" id="UP000183487">
    <property type="component" value="Unassembled WGS sequence"/>
</dbReference>
<feature type="domain" description="Bacterial sugar transferase" evidence="9">
    <location>
        <begin position="46"/>
        <end position="236"/>
    </location>
</feature>
<dbReference type="GO" id="GO:0005886">
    <property type="term" value="C:plasma membrane"/>
    <property type="evidence" value="ECO:0007669"/>
    <property type="project" value="UniProtKB-SubCell"/>
</dbReference>
<dbReference type="InterPro" id="IPR003362">
    <property type="entry name" value="Bact_transf"/>
</dbReference>
<dbReference type="GO" id="GO:0016780">
    <property type="term" value="F:phosphotransferase activity, for other substituted phosphate groups"/>
    <property type="evidence" value="ECO:0007669"/>
    <property type="project" value="TreeGrafter"/>
</dbReference>
<evidence type="ECO:0000256" key="5">
    <source>
        <dbReference type="ARBA" id="ARBA00022692"/>
    </source>
</evidence>
<dbReference type="Pfam" id="PF02397">
    <property type="entry name" value="Bac_transf"/>
    <property type="match status" value="1"/>
</dbReference>
<evidence type="ECO:0000256" key="4">
    <source>
        <dbReference type="ARBA" id="ARBA00022679"/>
    </source>
</evidence>